<proteinExistence type="predicted"/>
<sequence>MNCKPNGITYNRITVTVSVIGKVITVADTVMIVVPAAYAAGPCFTAIYGKIR</sequence>
<accession>A0A645G7W6</accession>
<dbReference type="EMBL" id="VSSQ01070234">
    <property type="protein sequence ID" value="MPN22080.1"/>
    <property type="molecule type" value="Genomic_DNA"/>
</dbReference>
<comment type="caution">
    <text evidence="1">The sequence shown here is derived from an EMBL/GenBank/DDBJ whole genome shotgun (WGS) entry which is preliminary data.</text>
</comment>
<gene>
    <name evidence="1" type="ORF">SDC9_169463</name>
</gene>
<name>A0A645G7W6_9ZZZZ</name>
<reference evidence="1" key="1">
    <citation type="submission" date="2019-08" db="EMBL/GenBank/DDBJ databases">
        <authorList>
            <person name="Kucharzyk K."/>
            <person name="Murdoch R.W."/>
            <person name="Higgins S."/>
            <person name="Loffler F."/>
        </authorList>
    </citation>
    <scope>NUCLEOTIDE SEQUENCE</scope>
</reference>
<organism evidence="1">
    <name type="scientific">bioreactor metagenome</name>
    <dbReference type="NCBI Taxonomy" id="1076179"/>
    <lineage>
        <taxon>unclassified sequences</taxon>
        <taxon>metagenomes</taxon>
        <taxon>ecological metagenomes</taxon>
    </lineage>
</organism>
<protein>
    <submittedName>
        <fullName evidence="1">Uncharacterized protein</fullName>
    </submittedName>
</protein>
<evidence type="ECO:0000313" key="1">
    <source>
        <dbReference type="EMBL" id="MPN22080.1"/>
    </source>
</evidence>
<dbReference type="AlphaFoldDB" id="A0A645G7W6"/>